<dbReference type="GO" id="GO:0005524">
    <property type="term" value="F:ATP binding"/>
    <property type="evidence" value="ECO:0007669"/>
    <property type="project" value="InterPro"/>
</dbReference>
<proteinExistence type="predicted"/>
<dbReference type="PANTHER" id="PTHR23077:SF132">
    <property type="entry name" value="ATP-DEPENDENT ZN PROTEASE"/>
    <property type="match status" value="1"/>
</dbReference>
<dbReference type="InterPro" id="IPR003959">
    <property type="entry name" value="ATPase_AAA_core"/>
</dbReference>
<dbReference type="InterPro" id="IPR027417">
    <property type="entry name" value="P-loop_NTPase"/>
</dbReference>
<sequence length="477" mass="54378">MQKSSGDKTTSKWFRHSSADRISTKAIIVTQLKKQYPNLDLTITSRATNLLGYAAAGFAQFNLVADESGEFPSSIDDTEYIPAARRLDPSPGYLVTWQSFAKYLYKWKGHDFIVYLIEGAEASDVFSLSQNYFILSTDRQKADELLLAVGKWSNDLHGEVLVFDEGFWQKNAQLYDSVMKASWDAVILDADMKKAIIDDHLSFYESRETYDKLKVSWKRGIIYHGPPGNGKTISIKATMKMLYQLKEPVPTLYVRSLVSWKGPEGALNDIFTKARQFAPCYLVFEDLDSIIDDEVRSYFLNEVDGIKNNDGIFMIGSTNHLERLDPGISKRPSRFDRKYYFPNPSFSERVQYCKFWQTKLAENKEIEFPDKLCDAIAGITDKFSFAYIQEAFVASLLALARNKAPKERANARCRAVTVRDVQIDELSDDWVGLSLDKGDDGDDDDLKDLILWVEIKKQIKILREAIEDGNDDDKSTK</sequence>
<dbReference type="Proteomes" id="UP001175261">
    <property type="component" value="Unassembled WGS sequence"/>
</dbReference>
<dbReference type="SUPFAM" id="SSF52540">
    <property type="entry name" value="P-loop containing nucleoside triphosphate hydrolases"/>
    <property type="match status" value="1"/>
</dbReference>
<dbReference type="PANTHER" id="PTHR23077">
    <property type="entry name" value="AAA-FAMILY ATPASE"/>
    <property type="match status" value="1"/>
</dbReference>
<name>A0AA39LCE3_SARSR</name>
<gene>
    <name evidence="2" type="ORF">NLU13_1348</name>
</gene>
<dbReference type="GO" id="GO:0016887">
    <property type="term" value="F:ATP hydrolysis activity"/>
    <property type="evidence" value="ECO:0007669"/>
    <property type="project" value="InterPro"/>
</dbReference>
<dbReference type="EMBL" id="JAPDFR010000001">
    <property type="protein sequence ID" value="KAK0391849.1"/>
    <property type="molecule type" value="Genomic_DNA"/>
</dbReference>
<reference evidence="2" key="1">
    <citation type="submission" date="2022-10" db="EMBL/GenBank/DDBJ databases">
        <title>Determination and structural analysis of whole genome sequence of Sarocladium strictum F4-1.</title>
        <authorList>
            <person name="Hu L."/>
            <person name="Jiang Y."/>
        </authorList>
    </citation>
    <scope>NUCLEOTIDE SEQUENCE</scope>
    <source>
        <strain evidence="2">F4-1</strain>
    </source>
</reference>
<comment type="caution">
    <text evidence="2">The sequence shown here is derived from an EMBL/GenBank/DDBJ whole genome shotgun (WGS) entry which is preliminary data.</text>
</comment>
<keyword evidence="3" id="KW-1185">Reference proteome</keyword>
<organism evidence="2 3">
    <name type="scientific">Sarocladium strictum</name>
    <name type="common">Black bundle disease fungus</name>
    <name type="synonym">Acremonium strictum</name>
    <dbReference type="NCBI Taxonomy" id="5046"/>
    <lineage>
        <taxon>Eukaryota</taxon>
        <taxon>Fungi</taxon>
        <taxon>Dikarya</taxon>
        <taxon>Ascomycota</taxon>
        <taxon>Pezizomycotina</taxon>
        <taxon>Sordariomycetes</taxon>
        <taxon>Hypocreomycetidae</taxon>
        <taxon>Hypocreales</taxon>
        <taxon>Sarocladiaceae</taxon>
        <taxon>Sarocladium</taxon>
    </lineage>
</organism>
<dbReference type="GO" id="GO:0042254">
    <property type="term" value="P:ribosome biogenesis"/>
    <property type="evidence" value="ECO:0007669"/>
    <property type="project" value="TreeGrafter"/>
</dbReference>
<evidence type="ECO:0000313" key="3">
    <source>
        <dbReference type="Proteomes" id="UP001175261"/>
    </source>
</evidence>
<accession>A0AA39LCE3</accession>
<protein>
    <recommendedName>
        <fullName evidence="1">ATPase AAA-type core domain-containing protein</fullName>
    </recommendedName>
</protein>
<dbReference type="GO" id="GO:1990275">
    <property type="term" value="F:preribosome binding"/>
    <property type="evidence" value="ECO:0007669"/>
    <property type="project" value="TreeGrafter"/>
</dbReference>
<dbReference type="Pfam" id="PF00004">
    <property type="entry name" value="AAA"/>
    <property type="match status" value="1"/>
</dbReference>
<evidence type="ECO:0000259" key="1">
    <source>
        <dbReference type="Pfam" id="PF00004"/>
    </source>
</evidence>
<dbReference type="AlphaFoldDB" id="A0AA39LCE3"/>
<evidence type="ECO:0000313" key="2">
    <source>
        <dbReference type="EMBL" id="KAK0391849.1"/>
    </source>
</evidence>
<dbReference type="Gene3D" id="3.40.50.300">
    <property type="entry name" value="P-loop containing nucleotide triphosphate hydrolases"/>
    <property type="match status" value="1"/>
</dbReference>
<dbReference type="GO" id="GO:0003723">
    <property type="term" value="F:RNA binding"/>
    <property type="evidence" value="ECO:0007669"/>
    <property type="project" value="TreeGrafter"/>
</dbReference>
<dbReference type="InterPro" id="IPR050168">
    <property type="entry name" value="AAA_ATPase_domain"/>
</dbReference>
<feature type="domain" description="ATPase AAA-type core" evidence="1">
    <location>
        <begin position="222"/>
        <end position="342"/>
    </location>
</feature>
<dbReference type="GO" id="GO:0005634">
    <property type="term" value="C:nucleus"/>
    <property type="evidence" value="ECO:0007669"/>
    <property type="project" value="TreeGrafter"/>
</dbReference>
<dbReference type="CDD" id="cd19481">
    <property type="entry name" value="RecA-like_protease"/>
    <property type="match status" value="1"/>
</dbReference>